<proteinExistence type="predicted"/>
<feature type="transmembrane region" description="Helical" evidence="2">
    <location>
        <begin position="502"/>
        <end position="519"/>
    </location>
</feature>
<keyword evidence="1" id="KW-0813">Transport</keyword>
<feature type="transmembrane region" description="Helical" evidence="2">
    <location>
        <begin position="209"/>
        <end position="233"/>
    </location>
</feature>
<accession>A0A1H6RVW7</accession>
<evidence type="ECO:0000256" key="1">
    <source>
        <dbReference type="ARBA" id="ARBA00022660"/>
    </source>
</evidence>
<dbReference type="PROSITE" id="PS50855">
    <property type="entry name" value="COX1"/>
    <property type="match status" value="1"/>
</dbReference>
<keyword evidence="2" id="KW-1133">Transmembrane helix</keyword>
<dbReference type="Gene3D" id="1.20.210.10">
    <property type="entry name" value="Cytochrome c oxidase-like, subunit I domain"/>
    <property type="match status" value="1"/>
</dbReference>
<feature type="transmembrane region" description="Helical" evidence="2">
    <location>
        <begin position="86"/>
        <end position="106"/>
    </location>
</feature>
<name>A0A1H6RVW7_9BURK</name>
<dbReference type="InterPro" id="IPR023616">
    <property type="entry name" value="Cyt_c_oxase-like_su1_dom"/>
</dbReference>
<dbReference type="PRINTS" id="PR01165">
    <property type="entry name" value="CYCOXIDASEI"/>
</dbReference>
<feature type="transmembrane region" description="Helical" evidence="2">
    <location>
        <begin position="405"/>
        <end position="426"/>
    </location>
</feature>
<evidence type="ECO:0000256" key="2">
    <source>
        <dbReference type="SAM" id="Phobius"/>
    </source>
</evidence>
<feature type="domain" description="Cytochrome oxidase subunit I profile" evidence="3">
    <location>
        <begin position="1"/>
        <end position="499"/>
    </location>
</feature>
<protein>
    <submittedName>
        <fullName evidence="4">Cytochrome c oxidase subunit 1</fullName>
    </submittedName>
</protein>
<evidence type="ECO:0000313" key="4">
    <source>
        <dbReference type="EMBL" id="SEI56697.1"/>
    </source>
</evidence>
<keyword evidence="2" id="KW-0812">Transmembrane</keyword>
<keyword evidence="2" id="KW-0472">Membrane</keyword>
<sequence>MFHAKRLVLAHFWLAFISFGVALLLGAWQMLVRSPLHPWIGEPELYYRSVTAHGTVMAYVLPTLVAMGFGYAIVELALQQALVGLKWAWAALIMLAIGAVMAMVPVAAGQASVLFTFYPPMIGSPFYYLGVVLVVVGSWIWVALMGINLRIWKRANPGKPVPLAMYANVAGAYLWAWTAVGAALEILFQILPVALGLKTTIDAGLARVLFSWTLHAIVYFWLIPSYIAYYTLVPRAIGGRLYSDSMARVSFVLFLVFAMPIGIHHLFADPQVGAGFKFVHAVFTGMVSVPTLLTVFTICASVEIAGRLRGGKGAFGWLKALPWDNPMMLVITFSFIMLGFGGAGGLINMSYQLNETVHNTQWITGHFHLIFGGAIVIMYFAIAYELWPQLTGRAIGSLSLIRWQLWLWFVGMMVVTLPWHYVGLLGAPRRMAYYDYSNPAIAPQGIWVAVSAFGGLILVISGLLFLYILAKAQFGAIEQPKQFRFSAPVHPVERVPAALNSFGLWVALMIGLTVVNYSVPIAQLLGLQQTSVPAVSVGAR</sequence>
<feature type="transmembrane region" description="Helical" evidence="2">
    <location>
        <begin position="126"/>
        <end position="151"/>
    </location>
</feature>
<dbReference type="PANTHER" id="PTHR10422">
    <property type="entry name" value="CYTOCHROME C OXIDASE SUBUNIT 1"/>
    <property type="match status" value="1"/>
</dbReference>
<feature type="transmembrane region" description="Helical" evidence="2">
    <location>
        <begin position="172"/>
        <end position="197"/>
    </location>
</feature>
<dbReference type="InterPro" id="IPR033943">
    <property type="entry name" value="Ba3-like_Oxidase_I"/>
</dbReference>
<keyword evidence="5" id="KW-1185">Reference proteome</keyword>
<dbReference type="PANTHER" id="PTHR10422:SF40">
    <property type="entry name" value="CYTOCHROME C OXIDASE SUBUNIT I"/>
    <property type="match status" value="1"/>
</dbReference>
<dbReference type="GO" id="GO:0020037">
    <property type="term" value="F:heme binding"/>
    <property type="evidence" value="ECO:0007669"/>
    <property type="project" value="InterPro"/>
</dbReference>
<dbReference type="GO" id="GO:0016020">
    <property type="term" value="C:membrane"/>
    <property type="evidence" value="ECO:0007669"/>
    <property type="project" value="InterPro"/>
</dbReference>
<keyword evidence="1" id="KW-0679">Respiratory chain</keyword>
<feature type="transmembrane region" description="Helical" evidence="2">
    <location>
        <begin position="12"/>
        <end position="31"/>
    </location>
</feature>
<reference evidence="5" key="1">
    <citation type="submission" date="2016-10" db="EMBL/GenBank/DDBJ databases">
        <authorList>
            <person name="Varghese N."/>
            <person name="Submissions S."/>
        </authorList>
    </citation>
    <scope>NUCLEOTIDE SEQUENCE [LARGE SCALE GENOMIC DNA]</scope>
    <source>
        <strain evidence="5">LMG 26031</strain>
    </source>
</reference>
<organism evidence="4 5">
    <name type="scientific">Paraburkholderia diazotrophica</name>
    <dbReference type="NCBI Taxonomy" id="667676"/>
    <lineage>
        <taxon>Bacteria</taxon>
        <taxon>Pseudomonadati</taxon>
        <taxon>Pseudomonadota</taxon>
        <taxon>Betaproteobacteria</taxon>
        <taxon>Burkholderiales</taxon>
        <taxon>Burkholderiaceae</taxon>
        <taxon>Paraburkholderia</taxon>
    </lineage>
</organism>
<dbReference type="InterPro" id="IPR036927">
    <property type="entry name" value="Cyt_c_oxase-like_su1_sf"/>
</dbReference>
<keyword evidence="1" id="KW-0249">Electron transport</keyword>
<feature type="transmembrane region" description="Helical" evidence="2">
    <location>
        <begin position="367"/>
        <end position="384"/>
    </location>
</feature>
<feature type="transmembrane region" description="Helical" evidence="2">
    <location>
        <begin position="245"/>
        <end position="267"/>
    </location>
</feature>
<feature type="transmembrane region" description="Helical" evidence="2">
    <location>
        <begin position="279"/>
        <end position="306"/>
    </location>
</feature>
<dbReference type="AlphaFoldDB" id="A0A1H6RVW7"/>
<dbReference type="Proteomes" id="UP000198866">
    <property type="component" value="Unassembled WGS sequence"/>
</dbReference>
<dbReference type="RefSeq" id="WP_090863455.1">
    <property type="nucleotide sequence ID" value="NZ_FNYE01000002.1"/>
</dbReference>
<dbReference type="GO" id="GO:0004129">
    <property type="term" value="F:cytochrome-c oxidase activity"/>
    <property type="evidence" value="ECO:0007669"/>
    <property type="project" value="InterPro"/>
</dbReference>
<evidence type="ECO:0000313" key="5">
    <source>
        <dbReference type="Proteomes" id="UP000198866"/>
    </source>
</evidence>
<dbReference type="GO" id="GO:0009060">
    <property type="term" value="P:aerobic respiration"/>
    <property type="evidence" value="ECO:0007669"/>
    <property type="project" value="InterPro"/>
</dbReference>
<dbReference type="CDD" id="cd01660">
    <property type="entry name" value="ba3-like_Oxidase_I"/>
    <property type="match status" value="1"/>
</dbReference>
<evidence type="ECO:0000259" key="3">
    <source>
        <dbReference type="PROSITE" id="PS50855"/>
    </source>
</evidence>
<dbReference type="SUPFAM" id="SSF81442">
    <property type="entry name" value="Cytochrome c oxidase subunit I-like"/>
    <property type="match status" value="1"/>
</dbReference>
<feature type="transmembrane region" description="Helical" evidence="2">
    <location>
        <begin position="446"/>
        <end position="469"/>
    </location>
</feature>
<dbReference type="STRING" id="667676.SAMN05192539_1002354"/>
<dbReference type="Pfam" id="PF00115">
    <property type="entry name" value="COX1"/>
    <property type="match status" value="1"/>
</dbReference>
<dbReference type="InterPro" id="IPR000883">
    <property type="entry name" value="Cyt_C_Oxase_1"/>
</dbReference>
<feature type="transmembrane region" description="Helical" evidence="2">
    <location>
        <begin position="51"/>
        <end position="74"/>
    </location>
</feature>
<dbReference type="OrthoDB" id="9764568at2"/>
<dbReference type="EMBL" id="FNYE01000002">
    <property type="protein sequence ID" value="SEI56697.1"/>
    <property type="molecule type" value="Genomic_DNA"/>
</dbReference>
<feature type="transmembrane region" description="Helical" evidence="2">
    <location>
        <begin position="327"/>
        <end position="347"/>
    </location>
</feature>
<gene>
    <name evidence="4" type="ORF">SAMN05192539_1002354</name>
</gene>